<name>A0A5N5HIV4_9ROSA</name>
<feature type="compositionally biased region" description="Basic and acidic residues" evidence="2">
    <location>
        <begin position="125"/>
        <end position="142"/>
    </location>
</feature>
<evidence type="ECO:0000313" key="4">
    <source>
        <dbReference type="Proteomes" id="UP000327157"/>
    </source>
</evidence>
<reference evidence="3 4" key="1">
    <citation type="submission" date="2019-09" db="EMBL/GenBank/DDBJ databases">
        <authorList>
            <person name="Ou C."/>
        </authorList>
    </citation>
    <scope>NUCLEOTIDE SEQUENCE [LARGE SCALE GENOMIC DNA]</scope>
    <source>
        <strain evidence="3">S2</strain>
        <tissue evidence="3">Leaf</tissue>
    </source>
</reference>
<dbReference type="Proteomes" id="UP000327157">
    <property type="component" value="Chromosome 16"/>
</dbReference>
<evidence type="ECO:0000313" key="3">
    <source>
        <dbReference type="EMBL" id="KAB2626062.1"/>
    </source>
</evidence>
<keyword evidence="4" id="KW-1185">Reference proteome</keyword>
<proteinExistence type="predicted"/>
<dbReference type="EMBL" id="SMOL01000160">
    <property type="protein sequence ID" value="KAB2626062.1"/>
    <property type="molecule type" value="Genomic_DNA"/>
</dbReference>
<dbReference type="OrthoDB" id="515863at2759"/>
<reference evidence="3 4" key="3">
    <citation type="submission" date="2019-11" db="EMBL/GenBank/DDBJ databases">
        <title>A de novo genome assembly of a pear dwarfing rootstock.</title>
        <authorList>
            <person name="Wang F."/>
            <person name="Wang J."/>
            <person name="Li S."/>
            <person name="Zhang Y."/>
            <person name="Fang M."/>
            <person name="Ma L."/>
            <person name="Zhao Y."/>
            <person name="Jiang S."/>
        </authorList>
    </citation>
    <scope>NUCLEOTIDE SEQUENCE [LARGE SCALE GENOMIC DNA]</scope>
    <source>
        <strain evidence="3">S2</strain>
        <tissue evidence="3">Leaf</tissue>
    </source>
</reference>
<organism evidence="3 4">
    <name type="scientific">Pyrus ussuriensis x Pyrus communis</name>
    <dbReference type="NCBI Taxonomy" id="2448454"/>
    <lineage>
        <taxon>Eukaryota</taxon>
        <taxon>Viridiplantae</taxon>
        <taxon>Streptophyta</taxon>
        <taxon>Embryophyta</taxon>
        <taxon>Tracheophyta</taxon>
        <taxon>Spermatophyta</taxon>
        <taxon>Magnoliopsida</taxon>
        <taxon>eudicotyledons</taxon>
        <taxon>Gunneridae</taxon>
        <taxon>Pentapetalae</taxon>
        <taxon>rosids</taxon>
        <taxon>fabids</taxon>
        <taxon>Rosales</taxon>
        <taxon>Rosaceae</taxon>
        <taxon>Amygdaloideae</taxon>
        <taxon>Maleae</taxon>
        <taxon>Pyrus</taxon>
    </lineage>
</organism>
<dbReference type="AlphaFoldDB" id="A0A5N5HIV4"/>
<feature type="coiled-coil region" evidence="1">
    <location>
        <begin position="27"/>
        <end position="76"/>
    </location>
</feature>
<sequence>MQYYSIGGVEADKQRRNFGCRCSIGQIDALQNTKKLKQANQKRIQRNRSTTKYKEIQQNQERLEDLAKKAQSEQSLKVILGSWKGMQDNFEELMTWKDKVEQQVVEITNVLNNMQGPKEIEPTKVDENRKRDQEATQKHIEPGIETQSYYTEEDEEEGCEGEMQTRKKMRRKVAKGDAEVKRFTAAENKIR</sequence>
<feature type="region of interest" description="Disordered" evidence="2">
    <location>
        <begin position="125"/>
        <end position="177"/>
    </location>
</feature>
<feature type="compositionally biased region" description="Acidic residues" evidence="2">
    <location>
        <begin position="151"/>
        <end position="160"/>
    </location>
</feature>
<comment type="caution">
    <text evidence="3">The sequence shown here is derived from an EMBL/GenBank/DDBJ whole genome shotgun (WGS) entry which is preliminary data.</text>
</comment>
<reference evidence="4" key="2">
    <citation type="submission" date="2019-10" db="EMBL/GenBank/DDBJ databases">
        <title>A de novo genome assembly of a pear dwarfing rootstock.</title>
        <authorList>
            <person name="Wang F."/>
            <person name="Wang J."/>
            <person name="Li S."/>
            <person name="Zhang Y."/>
            <person name="Fang M."/>
            <person name="Ma L."/>
            <person name="Zhao Y."/>
            <person name="Jiang S."/>
        </authorList>
    </citation>
    <scope>NUCLEOTIDE SEQUENCE [LARGE SCALE GENOMIC DNA]</scope>
</reference>
<keyword evidence="1" id="KW-0175">Coiled coil</keyword>
<protein>
    <submittedName>
        <fullName evidence="3">Protein DYAD-like</fullName>
    </submittedName>
</protein>
<gene>
    <name evidence="3" type="ORF">D8674_017722</name>
</gene>
<evidence type="ECO:0000256" key="1">
    <source>
        <dbReference type="SAM" id="Coils"/>
    </source>
</evidence>
<evidence type="ECO:0000256" key="2">
    <source>
        <dbReference type="SAM" id="MobiDB-lite"/>
    </source>
</evidence>
<accession>A0A5N5HIV4</accession>